<evidence type="ECO:0000313" key="1">
    <source>
        <dbReference type="EMBL" id="MFD2966200.1"/>
    </source>
</evidence>
<sequence length="329" mass="37884">MKENYTKANTLDFSSLPEDEIEAKGWIHLFGVENRFQKSLDFIDTEYLSSQKLKSCIRFTSVCMLDAIPYSFELYQTIGFFPITEAIDELDYAIKHALLGSYKASFADLRRALELTVLTVYFTQGETQLEQGSEWYKSKTDTPYFTKMLKELVKLDKYSKVQELYDWSAGVKQHYYNLSDYSHNKGADKSYRELSGSNSRIMASHLPFVNTNTLEIFLELYIKTVSTIATLLALNNPIILKGIDLESKFGLNTPISGFFSEGMAALTFDIIEVPYKEFFKNFIVQDKHVNDMSSWISGMPDITQEQFNEQIKNQNTFISDTNSKDIEQK</sequence>
<reference evidence="2" key="1">
    <citation type="journal article" date="2019" name="Int. J. Syst. Evol. Microbiol.">
        <title>The Global Catalogue of Microorganisms (GCM) 10K type strain sequencing project: providing services to taxonomists for standard genome sequencing and annotation.</title>
        <authorList>
            <consortium name="The Broad Institute Genomics Platform"/>
            <consortium name="The Broad Institute Genome Sequencing Center for Infectious Disease"/>
            <person name="Wu L."/>
            <person name="Ma J."/>
        </authorList>
    </citation>
    <scope>NUCLEOTIDE SEQUENCE [LARGE SCALE GENOMIC DNA]</scope>
    <source>
        <strain evidence="2">KCTC 22814</strain>
    </source>
</reference>
<dbReference type="RefSeq" id="WP_320183991.1">
    <property type="nucleotide sequence ID" value="NZ_CP138332.1"/>
</dbReference>
<comment type="caution">
    <text evidence="1">The sequence shown here is derived from an EMBL/GenBank/DDBJ whole genome shotgun (WGS) entry which is preliminary data.</text>
</comment>
<keyword evidence="2" id="KW-1185">Reference proteome</keyword>
<name>A0ABW6BBV3_9SPHI</name>
<gene>
    <name evidence="1" type="ORF">ACFS7Y_02320</name>
</gene>
<evidence type="ECO:0000313" key="2">
    <source>
        <dbReference type="Proteomes" id="UP001597525"/>
    </source>
</evidence>
<dbReference type="EMBL" id="JBHUPB010000003">
    <property type="protein sequence ID" value="MFD2966200.1"/>
    <property type="molecule type" value="Genomic_DNA"/>
</dbReference>
<proteinExistence type="predicted"/>
<dbReference type="Proteomes" id="UP001597525">
    <property type="component" value="Unassembled WGS sequence"/>
</dbReference>
<organism evidence="1 2">
    <name type="scientific">Sphingobacterium bambusae</name>
    <dbReference type="NCBI Taxonomy" id="662858"/>
    <lineage>
        <taxon>Bacteria</taxon>
        <taxon>Pseudomonadati</taxon>
        <taxon>Bacteroidota</taxon>
        <taxon>Sphingobacteriia</taxon>
        <taxon>Sphingobacteriales</taxon>
        <taxon>Sphingobacteriaceae</taxon>
        <taxon>Sphingobacterium</taxon>
    </lineage>
</organism>
<protein>
    <submittedName>
        <fullName evidence="1">Uncharacterized protein</fullName>
    </submittedName>
</protein>
<accession>A0ABW6BBV3</accession>